<evidence type="ECO:0000256" key="1">
    <source>
        <dbReference type="SAM" id="MobiDB-lite"/>
    </source>
</evidence>
<dbReference type="EMBL" id="JBHSNQ010000189">
    <property type="protein sequence ID" value="MFC5543062.1"/>
    <property type="molecule type" value="Genomic_DNA"/>
</dbReference>
<accession>A0ABW0RG93</accession>
<evidence type="ECO:0000313" key="2">
    <source>
        <dbReference type="EMBL" id="MFC5543062.1"/>
    </source>
</evidence>
<name>A0ABW0RG93_9BACL</name>
<organism evidence="2 3">
    <name type="scientific">Ureibacillus suwonensis</name>
    <dbReference type="NCBI Taxonomy" id="313007"/>
    <lineage>
        <taxon>Bacteria</taxon>
        <taxon>Bacillati</taxon>
        <taxon>Bacillota</taxon>
        <taxon>Bacilli</taxon>
        <taxon>Bacillales</taxon>
        <taxon>Caryophanaceae</taxon>
        <taxon>Ureibacillus</taxon>
    </lineage>
</organism>
<sequence>MDHRKDLENDKRHFEFVRGKQSVGNHSTSLEEFGMEEEFHLPKKKEHPSIRERHDQFFEKK</sequence>
<keyword evidence="3" id="KW-1185">Reference proteome</keyword>
<dbReference type="RefSeq" id="WP_390310486.1">
    <property type="nucleotide sequence ID" value="NZ_JBHSNQ010000189.1"/>
</dbReference>
<proteinExistence type="predicted"/>
<reference evidence="3" key="1">
    <citation type="journal article" date="2019" name="Int. J. Syst. Evol. Microbiol.">
        <title>The Global Catalogue of Microorganisms (GCM) 10K type strain sequencing project: providing services to taxonomists for standard genome sequencing and annotation.</title>
        <authorList>
            <consortium name="The Broad Institute Genomics Platform"/>
            <consortium name="The Broad Institute Genome Sequencing Center for Infectious Disease"/>
            <person name="Wu L."/>
            <person name="Ma J."/>
        </authorList>
    </citation>
    <scope>NUCLEOTIDE SEQUENCE [LARGE SCALE GENOMIC DNA]</scope>
    <source>
        <strain evidence="3">CCUG 56331</strain>
    </source>
</reference>
<comment type="caution">
    <text evidence="2">The sequence shown here is derived from an EMBL/GenBank/DDBJ whole genome shotgun (WGS) entry which is preliminary data.</text>
</comment>
<evidence type="ECO:0000313" key="3">
    <source>
        <dbReference type="Proteomes" id="UP001595978"/>
    </source>
</evidence>
<protein>
    <submittedName>
        <fullName evidence="2">Uncharacterized protein</fullName>
    </submittedName>
</protein>
<dbReference type="Proteomes" id="UP001595978">
    <property type="component" value="Unassembled WGS sequence"/>
</dbReference>
<gene>
    <name evidence="2" type="ORF">ACFPOH_15240</name>
</gene>
<feature type="region of interest" description="Disordered" evidence="1">
    <location>
        <begin position="39"/>
        <end position="61"/>
    </location>
</feature>